<keyword evidence="2" id="KW-1185">Reference proteome</keyword>
<dbReference type="AlphaFoldDB" id="A0A0G4M900"/>
<reference evidence="1 2" key="1">
    <citation type="submission" date="2015-05" db="EMBL/GenBank/DDBJ databases">
        <authorList>
            <person name="Wang D.B."/>
            <person name="Wang M."/>
        </authorList>
    </citation>
    <scope>NUCLEOTIDE SEQUENCE [LARGE SCALE GENOMIC DNA]</scope>
    <source>
        <strain evidence="1">VL1</strain>
    </source>
</reference>
<sequence length="28" mass="3128">HEDDAVSPCRHGWHGPDGCRCPPNDRDV</sequence>
<protein>
    <submittedName>
        <fullName evidence="1">Uncharacterized protein</fullName>
    </submittedName>
</protein>
<dbReference type="EMBL" id="CVQH01021432">
    <property type="protein sequence ID" value="CRK30621.1"/>
    <property type="molecule type" value="Genomic_DNA"/>
</dbReference>
<name>A0A0G4M900_VERLO</name>
<evidence type="ECO:0000313" key="1">
    <source>
        <dbReference type="EMBL" id="CRK30621.1"/>
    </source>
</evidence>
<gene>
    <name evidence="1" type="ORF">BN1708_018507</name>
</gene>
<evidence type="ECO:0000313" key="2">
    <source>
        <dbReference type="Proteomes" id="UP000044602"/>
    </source>
</evidence>
<accession>A0A0G4M900</accession>
<feature type="non-terminal residue" evidence="1">
    <location>
        <position position="1"/>
    </location>
</feature>
<organism evidence="1 2">
    <name type="scientific">Verticillium longisporum</name>
    <name type="common">Verticillium dahliae var. longisporum</name>
    <dbReference type="NCBI Taxonomy" id="100787"/>
    <lineage>
        <taxon>Eukaryota</taxon>
        <taxon>Fungi</taxon>
        <taxon>Dikarya</taxon>
        <taxon>Ascomycota</taxon>
        <taxon>Pezizomycotina</taxon>
        <taxon>Sordariomycetes</taxon>
        <taxon>Hypocreomycetidae</taxon>
        <taxon>Glomerellales</taxon>
        <taxon>Plectosphaerellaceae</taxon>
        <taxon>Verticillium</taxon>
    </lineage>
</organism>
<proteinExistence type="predicted"/>
<dbReference type="Proteomes" id="UP000044602">
    <property type="component" value="Unassembled WGS sequence"/>
</dbReference>